<keyword evidence="3" id="KW-1185">Reference proteome</keyword>
<gene>
    <name evidence="2" type="ORF">HK103_002521</name>
</gene>
<protein>
    <submittedName>
        <fullName evidence="2">Uncharacterized protein</fullName>
    </submittedName>
</protein>
<name>A0AAD5UJ68_9FUNG</name>
<proteinExistence type="predicted"/>
<feature type="region of interest" description="Disordered" evidence="1">
    <location>
        <begin position="405"/>
        <end position="428"/>
    </location>
</feature>
<dbReference type="Proteomes" id="UP001210925">
    <property type="component" value="Unassembled WGS sequence"/>
</dbReference>
<sequence>MDLEQQERRLKLEEYKRKKLQQKETILKESGIVNKTVVKKAEQKKRVEPALAKAAVPNKTNSNLTRSVKAPADPPKVKIGAPKAAVKVTKPTATAMAKYPRTNVERKDNPSAISNKPVTVREKREQPPAISSKPSNARSVKNVVETKPILKKQPGRATAGSTKAKYAKSGLANELAQDEERSSIEQQNGPEKDSKELLNHASSPKDIPVADDKENVNSILHPKHSVEEPLKDKLTVELQPTKIQEQKSEIYKHKISFATDAASPLRARIQRLNTPRFDRTRIMDLDQSVKKLEEHFREIKLETKPKIKEEAVLHSDTVRLDRTPQNAIPKPPVTSNVIFDTYSPADSIDSENIFEDSPLMHVQNRTANSWDFNDSPILERQKSPARESAFTPKNTNTSDIFNEISAPTPGSTESIFDESSIPTQTPSKNYEMSFSEHVPDMDISVMDDEGDLNLSGYEDEDYKDIGGLVHETKLHSLDILTSEVMDSNTEINEIVPGDVEHEWNLSDALKMAETPTPDIYIEYARYEEKWQNYSKVADLFFQAADLFTSAKDLEIIDEAYRGFEIRLGQEYMYYNADDMLEYSVEEIENDKAPEGDSILKDLDFESFNESPVQVKRENAVDYKVLKKDRKDAVNEIVNLLGELKISKPKKPVYSFSNISKPEKKLKIGVPVKQEEANITILTPMKVKPKLQKEYGTDTVITPARRSKRLFDEGEYHCSANPEDEGASTKEKIQTLLSENGYAYAPNKVGSD</sequence>
<dbReference type="AlphaFoldDB" id="A0AAD5UJ68"/>
<reference evidence="2" key="1">
    <citation type="submission" date="2020-05" db="EMBL/GenBank/DDBJ databases">
        <title>Phylogenomic resolution of chytrid fungi.</title>
        <authorList>
            <person name="Stajich J.E."/>
            <person name="Amses K."/>
            <person name="Simmons R."/>
            <person name="Seto K."/>
            <person name="Myers J."/>
            <person name="Bonds A."/>
            <person name="Quandt C.A."/>
            <person name="Barry K."/>
            <person name="Liu P."/>
            <person name="Grigoriev I."/>
            <person name="Longcore J.E."/>
            <person name="James T.Y."/>
        </authorList>
    </citation>
    <scope>NUCLEOTIDE SEQUENCE</scope>
    <source>
        <strain evidence="2">PLAUS21</strain>
    </source>
</reference>
<feature type="region of interest" description="Disordered" evidence="1">
    <location>
        <begin position="42"/>
        <end position="212"/>
    </location>
</feature>
<accession>A0AAD5UJ68</accession>
<organism evidence="2 3">
    <name type="scientific">Boothiomyces macroporosus</name>
    <dbReference type="NCBI Taxonomy" id="261099"/>
    <lineage>
        <taxon>Eukaryota</taxon>
        <taxon>Fungi</taxon>
        <taxon>Fungi incertae sedis</taxon>
        <taxon>Chytridiomycota</taxon>
        <taxon>Chytridiomycota incertae sedis</taxon>
        <taxon>Chytridiomycetes</taxon>
        <taxon>Rhizophydiales</taxon>
        <taxon>Terramycetaceae</taxon>
        <taxon>Boothiomyces</taxon>
    </lineage>
</organism>
<evidence type="ECO:0000313" key="2">
    <source>
        <dbReference type="EMBL" id="KAJ3259323.1"/>
    </source>
</evidence>
<evidence type="ECO:0000313" key="3">
    <source>
        <dbReference type="Proteomes" id="UP001210925"/>
    </source>
</evidence>
<comment type="caution">
    <text evidence="2">The sequence shown here is derived from an EMBL/GenBank/DDBJ whole genome shotgun (WGS) entry which is preliminary data.</text>
</comment>
<evidence type="ECO:0000256" key="1">
    <source>
        <dbReference type="SAM" id="MobiDB-lite"/>
    </source>
</evidence>
<feature type="compositionally biased region" description="Low complexity" evidence="1">
    <location>
        <begin position="81"/>
        <end position="98"/>
    </location>
</feature>
<dbReference type="EMBL" id="JADGKB010000019">
    <property type="protein sequence ID" value="KAJ3259323.1"/>
    <property type="molecule type" value="Genomic_DNA"/>
</dbReference>